<dbReference type="CDD" id="cd03284">
    <property type="entry name" value="ABC_MutS1"/>
    <property type="match status" value="1"/>
</dbReference>
<dbReference type="Pfam" id="PF05190">
    <property type="entry name" value="MutS_IV"/>
    <property type="match status" value="1"/>
</dbReference>
<dbReference type="InterPro" id="IPR036187">
    <property type="entry name" value="DNA_mismatch_repair_MutS_sf"/>
</dbReference>
<evidence type="ECO:0000256" key="3">
    <source>
        <dbReference type="ARBA" id="ARBA00022741"/>
    </source>
</evidence>
<comment type="function">
    <text evidence="8 9">This protein is involved in the repair of mismatches in DNA. It is possible that it carries out the mismatch recognition step. This protein has a weak ATPase activity.</text>
</comment>
<dbReference type="InterPro" id="IPR027417">
    <property type="entry name" value="P-loop_NTPase"/>
</dbReference>
<dbReference type="InterPro" id="IPR007861">
    <property type="entry name" value="DNA_mismatch_repair_MutS_clamp"/>
</dbReference>
<dbReference type="Pfam" id="PF00488">
    <property type="entry name" value="MutS_V"/>
    <property type="match status" value="1"/>
</dbReference>
<keyword evidence="14" id="KW-1185">Reference proteome</keyword>
<dbReference type="InterPro" id="IPR017261">
    <property type="entry name" value="DNA_mismatch_repair_MutS/MSH"/>
</dbReference>
<name>A0A371INS4_9FIRM</name>
<dbReference type="PANTHER" id="PTHR11361">
    <property type="entry name" value="DNA MISMATCH REPAIR PROTEIN MUTS FAMILY MEMBER"/>
    <property type="match status" value="1"/>
</dbReference>
<dbReference type="EMBL" id="MBEW02000002">
    <property type="protein sequence ID" value="RDY22129.1"/>
    <property type="molecule type" value="Genomic_DNA"/>
</dbReference>
<gene>
    <name evidence="9" type="primary">mutS</name>
    <name evidence="13" type="ORF">BBG48_001935</name>
</gene>
<keyword evidence="6 9" id="KW-0238">DNA-binding</keyword>
<dbReference type="Pfam" id="PF05188">
    <property type="entry name" value="MutS_II"/>
    <property type="match status" value="1"/>
</dbReference>
<dbReference type="SMART" id="SM00533">
    <property type="entry name" value="MUTSd"/>
    <property type="match status" value="1"/>
</dbReference>
<dbReference type="InterPro" id="IPR007696">
    <property type="entry name" value="DNA_mismatch_repair_MutS_core"/>
</dbReference>
<keyword evidence="3 9" id="KW-0547">Nucleotide-binding</keyword>
<dbReference type="GO" id="GO:0003684">
    <property type="term" value="F:damaged DNA binding"/>
    <property type="evidence" value="ECO:0007669"/>
    <property type="project" value="UniProtKB-UniRule"/>
</dbReference>
<evidence type="ECO:0000313" key="14">
    <source>
        <dbReference type="Proteomes" id="UP000093352"/>
    </source>
</evidence>
<dbReference type="Gene3D" id="3.40.1170.10">
    <property type="entry name" value="DNA repair protein MutS, domain I"/>
    <property type="match status" value="1"/>
</dbReference>
<dbReference type="InterPro" id="IPR000432">
    <property type="entry name" value="DNA_mismatch_repair_MutS_C"/>
</dbReference>
<dbReference type="FunFam" id="3.40.1170.10:FF:000001">
    <property type="entry name" value="DNA mismatch repair protein MutS"/>
    <property type="match status" value="1"/>
</dbReference>
<dbReference type="Gene3D" id="3.40.50.300">
    <property type="entry name" value="P-loop containing nucleotide triphosphate hydrolases"/>
    <property type="match status" value="1"/>
</dbReference>
<dbReference type="InterPro" id="IPR005748">
    <property type="entry name" value="DNA_mismatch_repair_MutS"/>
</dbReference>
<dbReference type="SMART" id="SM00534">
    <property type="entry name" value="MUTSac"/>
    <property type="match status" value="1"/>
</dbReference>
<evidence type="ECO:0000256" key="6">
    <source>
        <dbReference type="ARBA" id="ARBA00023125"/>
    </source>
</evidence>
<dbReference type="InterPro" id="IPR036678">
    <property type="entry name" value="MutS_con_dom_sf"/>
</dbReference>
<evidence type="ECO:0000256" key="1">
    <source>
        <dbReference type="ARBA" id="ARBA00006271"/>
    </source>
</evidence>
<dbReference type="Gene3D" id="3.30.420.110">
    <property type="entry name" value="MutS, connector domain"/>
    <property type="match status" value="1"/>
</dbReference>
<dbReference type="GO" id="GO:0005524">
    <property type="term" value="F:ATP binding"/>
    <property type="evidence" value="ECO:0007669"/>
    <property type="project" value="UniProtKB-UniRule"/>
</dbReference>
<dbReference type="PROSITE" id="PS00486">
    <property type="entry name" value="DNA_MISMATCH_REPAIR_2"/>
    <property type="match status" value="1"/>
</dbReference>
<reference evidence="13 14" key="1">
    <citation type="journal article" date="2016" name="Genome Announc.">
        <title>Draft Genome Sequence of Criibacterium bergeronii gen. nov., sp. nov., Strain CCRI-22567T, Isolated from a Vaginal Sample from a Woman with Bacterial Vaginosis.</title>
        <authorList>
            <person name="Maheux A.F."/>
            <person name="Berube E."/>
            <person name="Boudreau D.K."/>
            <person name="Raymond F."/>
            <person name="Corbeil J."/>
            <person name="Roy P.H."/>
            <person name="Boissinot M."/>
            <person name="Omar R.F."/>
        </authorList>
    </citation>
    <scope>NUCLEOTIDE SEQUENCE [LARGE SCALE GENOMIC DNA]</scope>
    <source>
        <strain evidence="13 14">CCRI-22567</strain>
    </source>
</reference>
<evidence type="ECO:0000256" key="2">
    <source>
        <dbReference type="ARBA" id="ARBA00021982"/>
    </source>
</evidence>
<dbReference type="GO" id="GO:0006298">
    <property type="term" value="P:mismatch repair"/>
    <property type="evidence" value="ECO:0007669"/>
    <property type="project" value="UniProtKB-UniRule"/>
</dbReference>
<dbReference type="AlphaFoldDB" id="A0A371INS4"/>
<dbReference type="InterPro" id="IPR007860">
    <property type="entry name" value="DNA_mmatch_repair_MutS_con_dom"/>
</dbReference>
<evidence type="ECO:0000259" key="12">
    <source>
        <dbReference type="PROSITE" id="PS00486"/>
    </source>
</evidence>
<dbReference type="HAMAP" id="MF_00096">
    <property type="entry name" value="MutS"/>
    <property type="match status" value="1"/>
</dbReference>
<dbReference type="NCBIfam" id="NF003810">
    <property type="entry name" value="PRK05399.1"/>
    <property type="match status" value="1"/>
</dbReference>
<feature type="binding site" evidence="9">
    <location>
        <begin position="610"/>
        <end position="617"/>
    </location>
    <ligand>
        <name>ATP</name>
        <dbReference type="ChEBI" id="CHEBI:30616"/>
    </ligand>
</feature>
<dbReference type="SUPFAM" id="SSF53150">
    <property type="entry name" value="DNA repair protein MutS, domain II"/>
    <property type="match status" value="1"/>
</dbReference>
<feature type="region of interest" description="Disordered" evidence="11">
    <location>
        <begin position="798"/>
        <end position="821"/>
    </location>
</feature>
<dbReference type="Proteomes" id="UP000093352">
    <property type="component" value="Unassembled WGS sequence"/>
</dbReference>
<dbReference type="NCBIfam" id="TIGR01070">
    <property type="entry name" value="mutS1"/>
    <property type="match status" value="1"/>
</dbReference>
<keyword evidence="5 9" id="KW-0067">ATP-binding</keyword>
<dbReference type="SUPFAM" id="SSF52540">
    <property type="entry name" value="P-loop containing nucleoside triphosphate hydrolases"/>
    <property type="match status" value="1"/>
</dbReference>
<evidence type="ECO:0000256" key="10">
    <source>
        <dbReference type="RuleBase" id="RU003756"/>
    </source>
</evidence>
<evidence type="ECO:0000256" key="4">
    <source>
        <dbReference type="ARBA" id="ARBA00022763"/>
    </source>
</evidence>
<dbReference type="InterPro" id="IPR016151">
    <property type="entry name" value="DNA_mismatch_repair_MutS_N"/>
</dbReference>
<feature type="compositionally biased region" description="Low complexity" evidence="11">
    <location>
        <begin position="801"/>
        <end position="816"/>
    </location>
</feature>
<dbReference type="Pfam" id="PF05192">
    <property type="entry name" value="MutS_III"/>
    <property type="match status" value="1"/>
</dbReference>
<comment type="similarity">
    <text evidence="1 9 10">Belongs to the DNA mismatch repair MutS family.</text>
</comment>
<dbReference type="SUPFAM" id="SSF55271">
    <property type="entry name" value="DNA repair protein MutS, domain I"/>
    <property type="match status" value="1"/>
</dbReference>
<dbReference type="STRING" id="1871336.BBG48_07485"/>
<comment type="caution">
    <text evidence="13">The sequence shown here is derived from an EMBL/GenBank/DDBJ whole genome shotgun (WGS) entry which is preliminary data.</text>
</comment>
<evidence type="ECO:0000313" key="13">
    <source>
        <dbReference type="EMBL" id="RDY22129.1"/>
    </source>
</evidence>
<dbReference type="SUPFAM" id="SSF48334">
    <property type="entry name" value="DNA repair protein MutS, domain III"/>
    <property type="match status" value="1"/>
</dbReference>
<dbReference type="InterPro" id="IPR045076">
    <property type="entry name" value="MutS"/>
</dbReference>
<dbReference type="RefSeq" id="WP_068914243.1">
    <property type="nucleotide sequence ID" value="NZ_MBEW02000002.1"/>
</dbReference>
<accession>A0A371INS4</accession>
<dbReference type="PANTHER" id="PTHR11361:SF34">
    <property type="entry name" value="DNA MISMATCH REPAIR PROTEIN MSH1, MITOCHONDRIAL"/>
    <property type="match status" value="1"/>
</dbReference>
<dbReference type="GO" id="GO:0030983">
    <property type="term" value="F:mismatched DNA binding"/>
    <property type="evidence" value="ECO:0007669"/>
    <property type="project" value="InterPro"/>
</dbReference>
<dbReference type="Pfam" id="PF01624">
    <property type="entry name" value="MutS_I"/>
    <property type="match status" value="1"/>
</dbReference>
<proteinExistence type="inferred from homology"/>
<dbReference type="FunFam" id="3.40.50.300:FF:000870">
    <property type="entry name" value="MutS protein homolog 4"/>
    <property type="match status" value="1"/>
</dbReference>
<evidence type="ECO:0000256" key="5">
    <source>
        <dbReference type="ARBA" id="ARBA00022840"/>
    </source>
</evidence>
<feature type="domain" description="DNA mismatch repair proteins mutS family" evidence="12">
    <location>
        <begin position="684"/>
        <end position="700"/>
    </location>
</feature>
<organism evidence="13 14">
    <name type="scientific">Criibacterium bergeronii</name>
    <dbReference type="NCBI Taxonomy" id="1871336"/>
    <lineage>
        <taxon>Bacteria</taxon>
        <taxon>Bacillati</taxon>
        <taxon>Bacillota</taxon>
        <taxon>Clostridia</taxon>
        <taxon>Peptostreptococcales</taxon>
        <taxon>Filifactoraceae</taxon>
        <taxon>Criibacterium</taxon>
    </lineage>
</organism>
<evidence type="ECO:0000256" key="8">
    <source>
        <dbReference type="ARBA" id="ARBA00024647"/>
    </source>
</evidence>
<keyword evidence="7 9" id="KW-0234">DNA repair</keyword>
<dbReference type="GO" id="GO:0140664">
    <property type="term" value="F:ATP-dependent DNA damage sensor activity"/>
    <property type="evidence" value="ECO:0007669"/>
    <property type="project" value="InterPro"/>
</dbReference>
<evidence type="ECO:0000256" key="11">
    <source>
        <dbReference type="SAM" id="MobiDB-lite"/>
    </source>
</evidence>
<dbReference type="InterPro" id="IPR007695">
    <property type="entry name" value="DNA_mismatch_repair_MutS-lik_N"/>
</dbReference>
<evidence type="ECO:0000256" key="7">
    <source>
        <dbReference type="ARBA" id="ARBA00023204"/>
    </source>
</evidence>
<keyword evidence="4 9" id="KW-0227">DNA damage</keyword>
<dbReference type="PIRSF" id="PIRSF037677">
    <property type="entry name" value="DNA_mis_repair_Msh6"/>
    <property type="match status" value="1"/>
</dbReference>
<dbReference type="Gene3D" id="1.10.1420.10">
    <property type="match status" value="2"/>
</dbReference>
<protein>
    <recommendedName>
        <fullName evidence="2 9">DNA mismatch repair protein MutS</fullName>
    </recommendedName>
</protein>
<sequence>MENLTPMMQQYFEIKKDFADAILFFRLGDFYEMFFDDAKIASDILALTLTGKACGNNQRAPMCGVPYHSSKTYIQKLINAGKKVAICEQVEDPKLAKGIVKREIIRVVTPGTVLDDEIIDKTSNNFIMAIVENGDEFDISYADITTGQLSTKIVEPEKLVNIFYETFPKEILADEDFYKKLEQKAFKGTGIIKGLIEQNNIMTNIINLDGLKEFEEQYKLDKNEKLSTKVIYKYIFDTQKVIDFSFFYKSKESKSMSLDYYSLKNLEVIEPLSRNNKYTLFWALNKTKTAMGARKLKEFLTRPSNDKEEIKNRLDIVDYFIKDYRLTSQISDELKNMYDLERITNKLAYNTINQKDLFDLKTSLFSLIKVYDLIEKSENEKVIDIFSSQDIEYAEITRKLIENSIIEPDIEGKKSKYIIKTSYDQRLVKYRKLIDEISDVLLELEQREKDRIGIKNLKVSYNKVFGYFIEISKASLNGVEIPSDYVRKQTLVSSERFVSDELNEIEQEILKANVNQDELETELYAQVKSELKKYIKNILSLARSASLLDVYISFAQNAIENDYVRPIIAQDEKLIIKNGRHPVIEKLLPDKSYVPNDTDMTENETHIITGPNMAGKSTYMRQVATILIMAHIGSFVPCSFASVPITDSIFTRIGANDDLAMGKSTFMVEMLEVANILDNATTNSFIILDEIGRGTSTYDGMSLAFAIVEYIVKKINAKTLVSTHYHELTDLEKKYKNIVNYKMLVDDTEEVRFLRKIVKGKADKSYGIHVASLSGLPYEVLERAKVILDRLEQEGNTQVINKKTSNDNNANDTATKQQNSKALDTQEQISIMDFKNETNLQIVEKIKKIQLDTLTPKQSMDLLYDIQSKLR</sequence>
<dbReference type="GO" id="GO:0005829">
    <property type="term" value="C:cytosol"/>
    <property type="evidence" value="ECO:0007669"/>
    <property type="project" value="TreeGrafter"/>
</dbReference>
<evidence type="ECO:0000256" key="9">
    <source>
        <dbReference type="HAMAP-Rule" id="MF_00096"/>
    </source>
</evidence>